<dbReference type="Proteomes" id="UP000694906">
    <property type="component" value="Unplaced"/>
</dbReference>
<evidence type="ECO:0000313" key="2">
    <source>
        <dbReference type="Proteomes" id="UP000694906"/>
    </source>
</evidence>
<feature type="region of interest" description="Disordered" evidence="1">
    <location>
        <begin position="1"/>
        <end position="101"/>
    </location>
</feature>
<keyword evidence="2" id="KW-1185">Reference proteome</keyword>
<reference evidence="3" key="1">
    <citation type="submission" date="2025-08" db="UniProtKB">
        <authorList>
            <consortium name="RefSeq"/>
        </authorList>
    </citation>
    <scope>IDENTIFICATION</scope>
</reference>
<dbReference type="AlphaFoldDB" id="A0AAX6PTH5"/>
<dbReference type="RefSeq" id="XP_004858293.2">
    <property type="nucleotide sequence ID" value="XM_004858236.2"/>
</dbReference>
<proteinExistence type="predicted"/>
<sequence length="254" mass="27622">MTAQRRERRRQRRPGRGLLQARVTANRGPRRNSGRSWARKHGAAACPRPSRSARSRRGCGLSRAQERHCPPRSGPTGRSSGRRPGPETGISTASTVKRRSCGRILRERPELELGALIEPTVCASCVPARCCAPRGEKPPAWSPSGLRSSCSSERGDRMKMTIGPGNHGSAFCLCGFACSGHFLYGISFPFASDVQVCMPREISVLNAFIMLMETDKPTGRSLLRAGLHAKCWQTAENKVAMSLPSKTGPQNVTV</sequence>
<dbReference type="KEGG" id="hgl:101699511"/>
<feature type="compositionally biased region" description="Basic residues" evidence="1">
    <location>
        <begin position="28"/>
        <end position="42"/>
    </location>
</feature>
<organism evidence="2 3">
    <name type="scientific">Heterocephalus glaber</name>
    <name type="common">Naked mole rat</name>
    <dbReference type="NCBI Taxonomy" id="10181"/>
    <lineage>
        <taxon>Eukaryota</taxon>
        <taxon>Metazoa</taxon>
        <taxon>Chordata</taxon>
        <taxon>Craniata</taxon>
        <taxon>Vertebrata</taxon>
        <taxon>Euteleostomi</taxon>
        <taxon>Mammalia</taxon>
        <taxon>Eutheria</taxon>
        <taxon>Euarchontoglires</taxon>
        <taxon>Glires</taxon>
        <taxon>Rodentia</taxon>
        <taxon>Hystricomorpha</taxon>
        <taxon>Bathyergidae</taxon>
        <taxon>Heterocephalus</taxon>
    </lineage>
</organism>
<name>A0AAX6PTH5_HETGA</name>
<accession>A0AAX6PTH5</accession>
<feature type="compositionally biased region" description="Basic residues" evidence="1">
    <location>
        <begin position="1"/>
        <end position="15"/>
    </location>
</feature>
<feature type="compositionally biased region" description="Low complexity" evidence="1">
    <location>
        <begin position="74"/>
        <end position="83"/>
    </location>
</feature>
<dbReference type="GeneID" id="101699511"/>
<protein>
    <submittedName>
        <fullName evidence="3">Uncharacterized protein LOC101699511</fullName>
    </submittedName>
</protein>
<evidence type="ECO:0000256" key="1">
    <source>
        <dbReference type="SAM" id="MobiDB-lite"/>
    </source>
</evidence>
<gene>
    <name evidence="3" type="primary">LOC101699511</name>
</gene>
<evidence type="ECO:0000313" key="3">
    <source>
        <dbReference type="RefSeq" id="XP_004858293.2"/>
    </source>
</evidence>